<evidence type="ECO:0000313" key="1">
    <source>
        <dbReference type="EMBL" id="NMM64395.1"/>
    </source>
</evidence>
<name>A0A7Y0HPM7_9CLOT</name>
<gene>
    <name evidence="1" type="ORF">HBE96_17380</name>
</gene>
<dbReference type="AlphaFoldDB" id="A0A7Y0HPM7"/>
<organism evidence="1 2">
    <name type="scientific">Clostridium muellerianum</name>
    <dbReference type="NCBI Taxonomy" id="2716538"/>
    <lineage>
        <taxon>Bacteria</taxon>
        <taxon>Bacillati</taxon>
        <taxon>Bacillota</taxon>
        <taxon>Clostridia</taxon>
        <taxon>Eubacteriales</taxon>
        <taxon>Clostridiaceae</taxon>
        <taxon>Clostridium</taxon>
    </lineage>
</organism>
<dbReference type="InterPro" id="IPR021146">
    <property type="entry name" value="Phage_gp6-like_head-tail"/>
</dbReference>
<sequence length="114" mass="12527">MTGSGTGQIIETTVLLSDIKTLLRIKETDNSKDGILNIYLRRGNNAIIKYLNNPSITDATAYPDALIEYVLVCYRRNGNEGIKQSSVGSQSATWEGGLPKSVKELLPLPYIQLL</sequence>
<dbReference type="Pfam" id="PF05135">
    <property type="entry name" value="Phage_connect_1"/>
    <property type="match status" value="1"/>
</dbReference>
<dbReference type="Proteomes" id="UP000537131">
    <property type="component" value="Unassembled WGS sequence"/>
</dbReference>
<proteinExistence type="predicted"/>
<evidence type="ECO:0000313" key="2">
    <source>
        <dbReference type="Proteomes" id="UP000537131"/>
    </source>
</evidence>
<dbReference type="RefSeq" id="WP_169298976.1">
    <property type="nucleotide sequence ID" value="NZ_JABBNI010000036.1"/>
</dbReference>
<comment type="caution">
    <text evidence="1">The sequence shown here is derived from an EMBL/GenBank/DDBJ whole genome shotgun (WGS) entry which is preliminary data.</text>
</comment>
<dbReference type="InterPro" id="IPR053746">
    <property type="entry name" value="Viral_HT_Connector_Assembly"/>
</dbReference>
<dbReference type="EMBL" id="JABBNI010000036">
    <property type="protein sequence ID" value="NMM64395.1"/>
    <property type="molecule type" value="Genomic_DNA"/>
</dbReference>
<reference evidence="1 2" key="1">
    <citation type="submission" date="2020-06" db="EMBL/GenBank/DDBJ databases">
        <title>Complete Genome Sequence of Clostridium muelleri sp. nov. P21T, an Acid-Alcohol Producing Acetogen Isolated from Old Hay.</title>
        <authorList>
            <person name="Duncan K.E."/>
            <person name="Tanner R.S."/>
        </authorList>
    </citation>
    <scope>NUCLEOTIDE SEQUENCE [LARGE SCALE GENOMIC DNA]</scope>
    <source>
        <strain evidence="1 2">P21</strain>
    </source>
</reference>
<keyword evidence="2" id="KW-1185">Reference proteome</keyword>
<dbReference type="Gene3D" id="1.10.246.150">
    <property type="match status" value="1"/>
</dbReference>
<accession>A0A7Y0HPM7</accession>
<protein>
    <submittedName>
        <fullName evidence="1">Phage head-tail connector protein</fullName>
    </submittedName>
</protein>